<proteinExistence type="predicted"/>
<dbReference type="EMBL" id="UYRT01117489">
    <property type="protein sequence ID" value="VDN49847.1"/>
    <property type="molecule type" value="Genomic_DNA"/>
</dbReference>
<dbReference type="Proteomes" id="UP000271098">
    <property type="component" value="Unassembled WGS sequence"/>
</dbReference>
<keyword evidence="2" id="KW-1185">Reference proteome</keyword>
<evidence type="ECO:0000313" key="2">
    <source>
        <dbReference type="Proteomes" id="UP000271098"/>
    </source>
</evidence>
<reference evidence="1 2" key="1">
    <citation type="submission" date="2018-11" db="EMBL/GenBank/DDBJ databases">
        <authorList>
            <consortium name="Pathogen Informatics"/>
        </authorList>
    </citation>
    <scope>NUCLEOTIDE SEQUENCE [LARGE SCALE GENOMIC DNA]</scope>
</reference>
<accession>A0A3P7Q271</accession>
<protein>
    <submittedName>
        <fullName evidence="1">Uncharacterized protein</fullName>
    </submittedName>
</protein>
<organism evidence="1 2">
    <name type="scientific">Gongylonema pulchrum</name>
    <dbReference type="NCBI Taxonomy" id="637853"/>
    <lineage>
        <taxon>Eukaryota</taxon>
        <taxon>Metazoa</taxon>
        <taxon>Ecdysozoa</taxon>
        <taxon>Nematoda</taxon>
        <taxon>Chromadorea</taxon>
        <taxon>Rhabditida</taxon>
        <taxon>Spirurina</taxon>
        <taxon>Spiruromorpha</taxon>
        <taxon>Spiruroidea</taxon>
        <taxon>Gongylonematidae</taxon>
        <taxon>Gongylonema</taxon>
    </lineage>
</organism>
<gene>
    <name evidence="1" type="ORF">GPUH_LOCUS27035</name>
</gene>
<name>A0A3P7Q271_9BILA</name>
<feature type="non-terminal residue" evidence="1">
    <location>
        <position position="101"/>
    </location>
</feature>
<sequence length="101" mass="11924">MHWKMSERGVMMSGRRTRTLKWQFRSVLFRLVVVHWNRLAQFQCLLATSLLTLRNRRRLVIYFSGHLHDVCTSIWATLDHLPMILIAVMVLVDLAMRTSSV</sequence>
<dbReference type="AlphaFoldDB" id="A0A3P7Q271"/>
<evidence type="ECO:0000313" key="1">
    <source>
        <dbReference type="EMBL" id="VDN49847.1"/>
    </source>
</evidence>